<evidence type="ECO:0000313" key="3">
    <source>
        <dbReference type="EMBL" id="ACU95388.1"/>
    </source>
</evidence>
<dbReference type="GO" id="GO:0003677">
    <property type="term" value="F:DNA binding"/>
    <property type="evidence" value="ECO:0007669"/>
    <property type="project" value="UniProtKB-KW"/>
</dbReference>
<organism evidence="3 4">
    <name type="scientific">Saccharomonospora viridis (strain ATCC 15386 / DSM 43017 / JCM 3036 / CCUG 5913 / NBRC 12207 / NCIMB 9602 / P101)</name>
    <name type="common">Thermoactinomyces viridis</name>
    <dbReference type="NCBI Taxonomy" id="471857"/>
    <lineage>
        <taxon>Bacteria</taxon>
        <taxon>Bacillati</taxon>
        <taxon>Actinomycetota</taxon>
        <taxon>Actinomycetes</taxon>
        <taxon>Pseudonocardiales</taxon>
        <taxon>Pseudonocardiaceae</taxon>
        <taxon>Saccharomonospora</taxon>
    </lineage>
</organism>
<dbReference type="SUPFAM" id="SSF47413">
    <property type="entry name" value="lambda repressor-like DNA-binding domains"/>
    <property type="match status" value="1"/>
</dbReference>
<gene>
    <name evidence="3" type="ordered locus">Svir_03070</name>
</gene>
<protein>
    <submittedName>
        <fullName evidence="3">Predicted transcriptional regulator</fullName>
    </submittedName>
</protein>
<dbReference type="InterPro" id="IPR001387">
    <property type="entry name" value="Cro/C1-type_HTH"/>
</dbReference>
<dbReference type="InterPro" id="IPR050807">
    <property type="entry name" value="TransReg_Diox_bact_type"/>
</dbReference>
<keyword evidence="1" id="KW-0238">DNA-binding</keyword>
<evidence type="ECO:0000259" key="2">
    <source>
        <dbReference type="PROSITE" id="PS50943"/>
    </source>
</evidence>
<dbReference type="GO" id="GO:0005829">
    <property type="term" value="C:cytosol"/>
    <property type="evidence" value="ECO:0007669"/>
    <property type="project" value="TreeGrafter"/>
</dbReference>
<dbReference type="SMART" id="SM00530">
    <property type="entry name" value="HTH_XRE"/>
    <property type="match status" value="1"/>
</dbReference>
<dbReference type="InterPro" id="IPR010982">
    <property type="entry name" value="Lambda_DNA-bd_dom_sf"/>
</dbReference>
<dbReference type="Proteomes" id="UP000000841">
    <property type="component" value="Chromosome"/>
</dbReference>
<evidence type="ECO:0000313" key="4">
    <source>
        <dbReference type="Proteomes" id="UP000000841"/>
    </source>
</evidence>
<dbReference type="Pfam" id="PF13560">
    <property type="entry name" value="HTH_31"/>
    <property type="match status" value="1"/>
</dbReference>
<dbReference type="PANTHER" id="PTHR46797">
    <property type="entry name" value="HTH-TYPE TRANSCRIPTIONAL REGULATOR"/>
    <property type="match status" value="1"/>
</dbReference>
<proteinExistence type="predicted"/>
<dbReference type="EMBL" id="CP001683">
    <property type="protein sequence ID" value="ACU95388.1"/>
    <property type="molecule type" value="Genomic_DNA"/>
</dbReference>
<evidence type="ECO:0000256" key="1">
    <source>
        <dbReference type="ARBA" id="ARBA00023125"/>
    </source>
</evidence>
<dbReference type="CDD" id="cd00093">
    <property type="entry name" value="HTH_XRE"/>
    <property type="match status" value="1"/>
</dbReference>
<accession>C7MTB8</accession>
<sequence length="95" mass="10734">MRRNLFAWFSLPGLATGVSRTRFPTTRSGGFPMGENDVGRRIREVRAWRGLSLRATAELTGITHGYLAQLERGEKPVKNRQLLEALARTLRVSPR</sequence>
<dbReference type="eggNOG" id="COG1396">
    <property type="taxonomic scope" value="Bacteria"/>
</dbReference>
<dbReference type="STRING" id="471857.Svir_03070"/>
<reference evidence="3 4" key="1">
    <citation type="journal article" date="2009" name="Stand. Genomic Sci.">
        <title>Complete genome sequence of Saccharomonospora viridis type strain (P101).</title>
        <authorList>
            <person name="Pati A."/>
            <person name="Sikorski J."/>
            <person name="Nolan M."/>
            <person name="Lapidus A."/>
            <person name="Copeland A."/>
            <person name="Glavina Del Rio T."/>
            <person name="Lucas S."/>
            <person name="Chen F."/>
            <person name="Tice H."/>
            <person name="Pitluck S."/>
            <person name="Cheng J.F."/>
            <person name="Chertkov O."/>
            <person name="Brettin T."/>
            <person name="Han C."/>
            <person name="Detter J.C."/>
            <person name="Kuske C."/>
            <person name="Bruce D."/>
            <person name="Goodwin L."/>
            <person name="Chain P."/>
            <person name="D'haeseleer P."/>
            <person name="Chen A."/>
            <person name="Palaniappan K."/>
            <person name="Ivanova N."/>
            <person name="Mavromatis K."/>
            <person name="Mikhailova N."/>
            <person name="Rohde M."/>
            <person name="Tindall B.J."/>
            <person name="Goker M."/>
            <person name="Bristow J."/>
            <person name="Eisen J.A."/>
            <person name="Markowitz V."/>
            <person name="Hugenholtz P."/>
            <person name="Kyrpides N.C."/>
            <person name="Klenk H.P."/>
        </authorList>
    </citation>
    <scope>NUCLEOTIDE SEQUENCE [LARGE SCALE GENOMIC DNA]</scope>
    <source>
        <strain evidence="4">ATCC 15386 / DSM 43017 / JCM 3036 / NBRC 12207 / P101</strain>
    </source>
</reference>
<dbReference type="HOGENOM" id="CLU_2371102_0_0_11"/>
<feature type="domain" description="HTH cro/C1-type" evidence="2">
    <location>
        <begin position="42"/>
        <end position="94"/>
    </location>
</feature>
<dbReference type="GO" id="GO:0003700">
    <property type="term" value="F:DNA-binding transcription factor activity"/>
    <property type="evidence" value="ECO:0007669"/>
    <property type="project" value="TreeGrafter"/>
</dbReference>
<dbReference type="PANTHER" id="PTHR46797:SF1">
    <property type="entry name" value="METHYLPHOSPHONATE SYNTHASE"/>
    <property type="match status" value="1"/>
</dbReference>
<dbReference type="AlphaFoldDB" id="C7MTB8"/>
<dbReference type="KEGG" id="svi:Svir_03070"/>
<dbReference type="Gene3D" id="1.10.260.40">
    <property type="entry name" value="lambda repressor-like DNA-binding domains"/>
    <property type="match status" value="1"/>
</dbReference>
<name>C7MTB8_SACVD</name>
<keyword evidence="4" id="KW-1185">Reference proteome</keyword>
<dbReference type="PROSITE" id="PS50943">
    <property type="entry name" value="HTH_CROC1"/>
    <property type="match status" value="1"/>
</dbReference>